<dbReference type="EMBL" id="JADEXQ010000065">
    <property type="protein sequence ID" value="MBE9031483.1"/>
    <property type="molecule type" value="Genomic_DNA"/>
</dbReference>
<sequence length="668" mass="74067">MTAHSVSRWKTIFRPVLLVSLAVTVPLIAVRFIGGLETIELRQYDQFLRWRSSGKPDERITVVTIDNDDVQDLGQYPLSNQKLAQVIENLRDNNARVIAIDLSQESPNNLQTKAKKLSNLINQNAQRDDQIIIGCPAGQITPSNNINVPPQNSFALSTTLLDRDQILRRVALSAERSSEIQFNRPICEEGEARGSLASLSLAAASAYLAEEQINRQEQPRQITFGDKSLKQLHSQFGGYASIKTQSNQLMLSYRGGRKAVQTVPITMVLDDSADPSSLHDRIVLVGDISSFSTDKWATPYLNQGQSVKMPGVFIRAQAISQILGYVLDRRPLIHSWPKGLEYLGFFGVAYGSGLAAWYLRRNSIFALYVGGQVLLFWVLACSAFLLQGLWLPLIPTVLSTTITALSARVVRNRKYLMTYGNGLYNQVHSALSGESVGPDYLADLVARAQSLQQDGHGLQAVPDSVKSASDSSTSKLRERIERDALQKFTLQGFREVRQQQIKTLLERAEQHRLKSFGVMSSSVISSTMRDASSNAEPPALSDSPNPKALPESQQPEMPALANQADHRLHHYVQAADEPHSKDSNLHHAQSSDRKPQTEESQLGRNFLKISDSMHSEPDKLLNRRSNEHKPVQQQSITSNADSAFTSNPIRIEVDQAEGIILGSEVSDE</sequence>
<feature type="domain" description="CHASE2" evidence="3">
    <location>
        <begin position="36"/>
        <end position="355"/>
    </location>
</feature>
<feature type="compositionally biased region" description="Basic and acidic residues" evidence="1">
    <location>
        <begin position="611"/>
        <end position="630"/>
    </location>
</feature>
<dbReference type="Pfam" id="PF05226">
    <property type="entry name" value="CHASE2"/>
    <property type="match status" value="1"/>
</dbReference>
<evidence type="ECO:0000256" key="2">
    <source>
        <dbReference type="SAM" id="Phobius"/>
    </source>
</evidence>
<dbReference type="AlphaFoldDB" id="A0A928VMS9"/>
<feature type="compositionally biased region" description="Polar residues" evidence="1">
    <location>
        <begin position="631"/>
        <end position="646"/>
    </location>
</feature>
<accession>A0A928VMS9</accession>
<feature type="compositionally biased region" description="Basic and acidic residues" evidence="1">
    <location>
        <begin position="578"/>
        <end position="597"/>
    </location>
</feature>
<evidence type="ECO:0000259" key="3">
    <source>
        <dbReference type="SMART" id="SM01080"/>
    </source>
</evidence>
<feature type="transmembrane region" description="Helical" evidence="2">
    <location>
        <begin position="392"/>
        <end position="410"/>
    </location>
</feature>
<protein>
    <submittedName>
        <fullName evidence="4">CHASE2 domain-containing protein</fullName>
    </submittedName>
</protein>
<feature type="transmembrane region" description="Helical" evidence="2">
    <location>
        <begin position="339"/>
        <end position="358"/>
    </location>
</feature>
<dbReference type="SMART" id="SM01080">
    <property type="entry name" value="CHASE2"/>
    <property type="match status" value="1"/>
</dbReference>
<feature type="transmembrane region" description="Helical" evidence="2">
    <location>
        <begin position="12"/>
        <end position="33"/>
    </location>
</feature>
<keyword evidence="2" id="KW-1133">Transmembrane helix</keyword>
<reference evidence="4" key="1">
    <citation type="submission" date="2020-10" db="EMBL/GenBank/DDBJ databases">
        <authorList>
            <person name="Castelo-Branco R."/>
            <person name="Eusebio N."/>
            <person name="Adriana R."/>
            <person name="Vieira A."/>
            <person name="Brugerolle De Fraissinette N."/>
            <person name="Rezende De Castro R."/>
            <person name="Schneider M.P."/>
            <person name="Vasconcelos V."/>
            <person name="Leao P.N."/>
        </authorList>
    </citation>
    <scope>NUCLEOTIDE SEQUENCE</scope>
    <source>
        <strain evidence="4">LEGE 11480</strain>
    </source>
</reference>
<dbReference type="InterPro" id="IPR007890">
    <property type="entry name" value="CHASE2"/>
</dbReference>
<evidence type="ECO:0000313" key="5">
    <source>
        <dbReference type="Proteomes" id="UP000625316"/>
    </source>
</evidence>
<proteinExistence type="predicted"/>
<feature type="transmembrane region" description="Helical" evidence="2">
    <location>
        <begin position="365"/>
        <end position="386"/>
    </location>
</feature>
<evidence type="ECO:0000256" key="1">
    <source>
        <dbReference type="SAM" id="MobiDB-lite"/>
    </source>
</evidence>
<organism evidence="4 5">
    <name type="scientific">Romeriopsis navalis LEGE 11480</name>
    <dbReference type="NCBI Taxonomy" id="2777977"/>
    <lineage>
        <taxon>Bacteria</taxon>
        <taxon>Bacillati</taxon>
        <taxon>Cyanobacteriota</taxon>
        <taxon>Cyanophyceae</taxon>
        <taxon>Leptolyngbyales</taxon>
        <taxon>Leptolyngbyaceae</taxon>
        <taxon>Romeriopsis</taxon>
        <taxon>Romeriopsis navalis</taxon>
    </lineage>
</organism>
<gene>
    <name evidence="4" type="ORF">IQ266_17255</name>
</gene>
<dbReference type="Proteomes" id="UP000625316">
    <property type="component" value="Unassembled WGS sequence"/>
</dbReference>
<keyword evidence="2" id="KW-0472">Membrane</keyword>
<feature type="region of interest" description="Disordered" evidence="1">
    <location>
        <begin position="578"/>
        <end position="646"/>
    </location>
</feature>
<name>A0A928VMS9_9CYAN</name>
<dbReference type="RefSeq" id="WP_264326311.1">
    <property type="nucleotide sequence ID" value="NZ_JADEXQ010000065.1"/>
</dbReference>
<keyword evidence="2" id="KW-0812">Transmembrane</keyword>
<feature type="region of interest" description="Disordered" evidence="1">
    <location>
        <begin position="527"/>
        <end position="554"/>
    </location>
</feature>
<comment type="caution">
    <text evidence="4">The sequence shown here is derived from an EMBL/GenBank/DDBJ whole genome shotgun (WGS) entry which is preliminary data.</text>
</comment>
<keyword evidence="5" id="KW-1185">Reference proteome</keyword>
<evidence type="ECO:0000313" key="4">
    <source>
        <dbReference type="EMBL" id="MBE9031483.1"/>
    </source>
</evidence>